<dbReference type="InterPro" id="IPR036388">
    <property type="entry name" value="WH-like_DNA-bd_sf"/>
</dbReference>
<gene>
    <name evidence="5" type="primary">rspR_3</name>
    <name evidence="5" type="ORF">GAK30_01606</name>
</gene>
<dbReference type="AlphaFoldDB" id="A0A7V8FPP5"/>
<dbReference type="Pfam" id="PF07729">
    <property type="entry name" value="FCD"/>
    <property type="match status" value="1"/>
</dbReference>
<dbReference type="GO" id="GO:0003677">
    <property type="term" value="F:DNA binding"/>
    <property type="evidence" value="ECO:0007669"/>
    <property type="project" value="UniProtKB-KW"/>
</dbReference>
<sequence>MVRKFDVEMPKSLTEIVAARLRQAIIDGEFALGELISEESLAASFGVSRTPVRDALTLLQHTGLVQIRPKRGSFVYSPNEDDVREICDFRIILEMQALRRAHAVDRSATAQALQALYADMQAAAHDNDAVRYGRLDLQFHEAFFAHADNRYLAEAYGLVTGKIGALRTGMSQQFSNAREVSLAEHRSVIDLFTQGDFDGLQSLLAEHIGRTLDAFRLASTSGQLGSHHAALAAKARRPLRVAD</sequence>
<evidence type="ECO:0000256" key="3">
    <source>
        <dbReference type="ARBA" id="ARBA00023163"/>
    </source>
</evidence>
<dbReference type="SMART" id="SM00345">
    <property type="entry name" value="HTH_GNTR"/>
    <property type="match status" value="1"/>
</dbReference>
<dbReference type="Pfam" id="PF00392">
    <property type="entry name" value="GntR"/>
    <property type="match status" value="1"/>
</dbReference>
<organism evidence="5 6">
    <name type="scientific">Paracidovorax wautersii</name>
    <dbReference type="NCBI Taxonomy" id="1177982"/>
    <lineage>
        <taxon>Bacteria</taxon>
        <taxon>Pseudomonadati</taxon>
        <taxon>Pseudomonadota</taxon>
        <taxon>Betaproteobacteria</taxon>
        <taxon>Burkholderiales</taxon>
        <taxon>Comamonadaceae</taxon>
        <taxon>Paracidovorax</taxon>
    </lineage>
</organism>
<evidence type="ECO:0000313" key="6">
    <source>
        <dbReference type="Proteomes" id="UP000461670"/>
    </source>
</evidence>
<protein>
    <submittedName>
        <fullName evidence="5">HTH-type transcriptional repressor RspR</fullName>
    </submittedName>
</protein>
<comment type="caution">
    <text evidence="5">The sequence shown here is derived from an EMBL/GenBank/DDBJ whole genome shotgun (WGS) entry which is preliminary data.</text>
</comment>
<dbReference type="SUPFAM" id="SSF48008">
    <property type="entry name" value="GntR ligand-binding domain-like"/>
    <property type="match status" value="1"/>
</dbReference>
<evidence type="ECO:0000256" key="2">
    <source>
        <dbReference type="ARBA" id="ARBA00023125"/>
    </source>
</evidence>
<proteinExistence type="predicted"/>
<dbReference type="EMBL" id="WNDQ01000018">
    <property type="protein sequence ID" value="KAF1021706.1"/>
    <property type="molecule type" value="Genomic_DNA"/>
</dbReference>
<dbReference type="Proteomes" id="UP000461670">
    <property type="component" value="Unassembled WGS sequence"/>
</dbReference>
<dbReference type="PANTHER" id="PTHR43537:SF50">
    <property type="entry name" value="TRANSCRIPTIONAL REGULATORY PROTEIN"/>
    <property type="match status" value="1"/>
</dbReference>
<dbReference type="SMART" id="SM00895">
    <property type="entry name" value="FCD"/>
    <property type="match status" value="1"/>
</dbReference>
<dbReference type="Gene3D" id="1.20.120.530">
    <property type="entry name" value="GntR ligand-binding domain-like"/>
    <property type="match status" value="1"/>
</dbReference>
<dbReference type="PANTHER" id="PTHR43537">
    <property type="entry name" value="TRANSCRIPTIONAL REGULATOR, GNTR FAMILY"/>
    <property type="match status" value="1"/>
</dbReference>
<dbReference type="SUPFAM" id="SSF46785">
    <property type="entry name" value="Winged helix' DNA-binding domain"/>
    <property type="match status" value="1"/>
</dbReference>
<evidence type="ECO:0000259" key="4">
    <source>
        <dbReference type="PROSITE" id="PS50949"/>
    </source>
</evidence>
<evidence type="ECO:0000313" key="5">
    <source>
        <dbReference type="EMBL" id="KAF1021706.1"/>
    </source>
</evidence>
<dbReference type="GO" id="GO:0003700">
    <property type="term" value="F:DNA-binding transcription factor activity"/>
    <property type="evidence" value="ECO:0007669"/>
    <property type="project" value="InterPro"/>
</dbReference>
<dbReference type="InterPro" id="IPR036390">
    <property type="entry name" value="WH_DNA-bd_sf"/>
</dbReference>
<dbReference type="PROSITE" id="PS50949">
    <property type="entry name" value="HTH_GNTR"/>
    <property type="match status" value="1"/>
</dbReference>
<dbReference type="PRINTS" id="PR00035">
    <property type="entry name" value="HTHGNTR"/>
</dbReference>
<dbReference type="InterPro" id="IPR000524">
    <property type="entry name" value="Tscrpt_reg_HTH_GntR"/>
</dbReference>
<keyword evidence="3" id="KW-0804">Transcription</keyword>
<dbReference type="Gene3D" id="1.10.10.10">
    <property type="entry name" value="Winged helix-like DNA-binding domain superfamily/Winged helix DNA-binding domain"/>
    <property type="match status" value="1"/>
</dbReference>
<dbReference type="InterPro" id="IPR008920">
    <property type="entry name" value="TF_FadR/GntR_C"/>
</dbReference>
<feature type="domain" description="HTH gntR-type" evidence="4">
    <location>
        <begin position="11"/>
        <end position="78"/>
    </location>
</feature>
<name>A0A7V8FPP5_9BURK</name>
<dbReference type="CDD" id="cd07377">
    <property type="entry name" value="WHTH_GntR"/>
    <property type="match status" value="1"/>
</dbReference>
<evidence type="ECO:0000256" key="1">
    <source>
        <dbReference type="ARBA" id="ARBA00023015"/>
    </source>
</evidence>
<dbReference type="InterPro" id="IPR011711">
    <property type="entry name" value="GntR_C"/>
</dbReference>
<keyword evidence="2" id="KW-0238">DNA-binding</keyword>
<keyword evidence="1" id="KW-0805">Transcription regulation</keyword>
<reference evidence="6" key="1">
    <citation type="journal article" date="2020" name="MBio">
        <title>Horizontal gene transfer to a defensive symbiont with a reduced genome amongst a multipartite beetle microbiome.</title>
        <authorList>
            <person name="Waterworth S.C."/>
            <person name="Florez L.V."/>
            <person name="Rees E.R."/>
            <person name="Hertweck C."/>
            <person name="Kaltenpoth M."/>
            <person name="Kwan J.C."/>
        </authorList>
    </citation>
    <scope>NUCLEOTIDE SEQUENCE [LARGE SCALE GENOMIC DNA]</scope>
</reference>
<accession>A0A7V8FPP5</accession>